<gene>
    <name evidence="8" type="ORF">GCM10007923_58760</name>
</gene>
<dbReference type="PANTHER" id="PTHR32322">
    <property type="entry name" value="INNER MEMBRANE TRANSPORTER"/>
    <property type="match status" value="1"/>
</dbReference>
<feature type="transmembrane region" description="Helical" evidence="6">
    <location>
        <begin position="47"/>
        <end position="68"/>
    </location>
</feature>
<organism evidence="8 9">
    <name type="scientific">Shinella yambaruensis</name>
    <dbReference type="NCBI Taxonomy" id="415996"/>
    <lineage>
        <taxon>Bacteria</taxon>
        <taxon>Pseudomonadati</taxon>
        <taxon>Pseudomonadota</taxon>
        <taxon>Alphaproteobacteria</taxon>
        <taxon>Hyphomicrobiales</taxon>
        <taxon>Rhizobiaceae</taxon>
        <taxon>Shinella</taxon>
    </lineage>
</organism>
<evidence type="ECO:0000256" key="1">
    <source>
        <dbReference type="ARBA" id="ARBA00004141"/>
    </source>
</evidence>
<comment type="similarity">
    <text evidence="2">Belongs to the EamA transporter family.</text>
</comment>
<dbReference type="PANTHER" id="PTHR32322:SF2">
    <property type="entry name" value="EAMA DOMAIN-CONTAINING PROTEIN"/>
    <property type="match status" value="1"/>
</dbReference>
<dbReference type="InterPro" id="IPR050638">
    <property type="entry name" value="AA-Vitamin_Transporters"/>
</dbReference>
<feature type="transmembrane region" description="Helical" evidence="6">
    <location>
        <begin position="139"/>
        <end position="159"/>
    </location>
</feature>
<protein>
    <submittedName>
        <fullName evidence="8">Transporter</fullName>
    </submittedName>
</protein>
<evidence type="ECO:0000256" key="4">
    <source>
        <dbReference type="ARBA" id="ARBA00022989"/>
    </source>
</evidence>
<keyword evidence="9" id="KW-1185">Reference proteome</keyword>
<feature type="transmembrane region" description="Helical" evidence="6">
    <location>
        <begin position="165"/>
        <end position="186"/>
    </location>
</feature>
<feature type="transmembrane region" description="Helical" evidence="6">
    <location>
        <begin position="21"/>
        <end position="41"/>
    </location>
</feature>
<dbReference type="Pfam" id="PF00892">
    <property type="entry name" value="EamA"/>
    <property type="match status" value="2"/>
</dbReference>
<dbReference type="InterPro" id="IPR000620">
    <property type="entry name" value="EamA_dom"/>
</dbReference>
<comment type="subcellular location">
    <subcellularLocation>
        <location evidence="1">Membrane</location>
        <topology evidence="1">Multi-pass membrane protein</topology>
    </subcellularLocation>
</comment>
<feature type="transmembrane region" description="Helical" evidence="6">
    <location>
        <begin position="80"/>
        <end position="101"/>
    </location>
</feature>
<evidence type="ECO:0000256" key="2">
    <source>
        <dbReference type="ARBA" id="ARBA00007362"/>
    </source>
</evidence>
<comment type="caution">
    <text evidence="8">The sequence shown here is derived from an EMBL/GenBank/DDBJ whole genome shotgun (WGS) entry which is preliminary data.</text>
</comment>
<feature type="transmembrane region" description="Helical" evidence="6">
    <location>
        <begin position="286"/>
        <end position="304"/>
    </location>
</feature>
<dbReference type="Proteomes" id="UP001156702">
    <property type="component" value="Unassembled WGS sequence"/>
</dbReference>
<feature type="transmembrane region" description="Helical" evidence="6">
    <location>
        <begin position="229"/>
        <end position="253"/>
    </location>
</feature>
<evidence type="ECO:0000313" key="8">
    <source>
        <dbReference type="EMBL" id="GLR54657.1"/>
    </source>
</evidence>
<dbReference type="InterPro" id="IPR037185">
    <property type="entry name" value="EmrE-like"/>
</dbReference>
<name>A0ABQ5ZRX4_9HYPH</name>
<keyword evidence="5 6" id="KW-0472">Membrane</keyword>
<feature type="transmembrane region" description="Helical" evidence="6">
    <location>
        <begin position="198"/>
        <end position="217"/>
    </location>
</feature>
<feature type="transmembrane region" description="Helical" evidence="6">
    <location>
        <begin position="260"/>
        <end position="280"/>
    </location>
</feature>
<proteinExistence type="inferred from homology"/>
<evidence type="ECO:0000256" key="6">
    <source>
        <dbReference type="SAM" id="Phobius"/>
    </source>
</evidence>
<feature type="domain" description="EamA" evidence="7">
    <location>
        <begin position="168"/>
        <end position="302"/>
    </location>
</feature>
<dbReference type="EMBL" id="BSOP01000058">
    <property type="protein sequence ID" value="GLR54657.1"/>
    <property type="molecule type" value="Genomic_DNA"/>
</dbReference>
<evidence type="ECO:0000313" key="9">
    <source>
        <dbReference type="Proteomes" id="UP001156702"/>
    </source>
</evidence>
<dbReference type="SUPFAM" id="SSF103481">
    <property type="entry name" value="Multidrug resistance efflux transporter EmrE"/>
    <property type="match status" value="2"/>
</dbReference>
<keyword evidence="3 6" id="KW-0812">Transmembrane</keyword>
<evidence type="ECO:0000259" key="7">
    <source>
        <dbReference type="Pfam" id="PF00892"/>
    </source>
</evidence>
<feature type="transmembrane region" description="Helical" evidence="6">
    <location>
        <begin position="107"/>
        <end position="127"/>
    </location>
</feature>
<reference evidence="9" key="1">
    <citation type="journal article" date="2019" name="Int. J. Syst. Evol. Microbiol.">
        <title>The Global Catalogue of Microorganisms (GCM) 10K type strain sequencing project: providing services to taxonomists for standard genome sequencing and annotation.</title>
        <authorList>
            <consortium name="The Broad Institute Genomics Platform"/>
            <consortium name="The Broad Institute Genome Sequencing Center for Infectious Disease"/>
            <person name="Wu L."/>
            <person name="Ma J."/>
        </authorList>
    </citation>
    <scope>NUCLEOTIDE SEQUENCE [LARGE SCALE GENOMIC DNA]</scope>
    <source>
        <strain evidence="9">NBRC 102122</strain>
    </source>
</reference>
<feature type="domain" description="EamA" evidence="7">
    <location>
        <begin position="25"/>
        <end position="152"/>
    </location>
</feature>
<sequence>MSQNSVTVAPQSLTSTGPLSMKSLGAMLLLALMWGLSIPITKLGLGSIPPMTLTALRFMVAVPLMMFLARRELRVPAKAVLPIVGLGVMGITLGNVAQSFGVQGTSASAATILSATIPLFIVILAAIRFRQPVTSLQWSGLLAAFFGIALVAIGSGPGVDDMSRTTVSGVALMLISSVGIAIYYIWSAELTEKYGLMPVAAWNMLVGLLTVLPLAGWEMSRQPVDVTAQALAAIIYLGVVVTVIGLILWLYLLKVVPARIAASVQYLQPVFGIGASAFLFGDELGLLFAAGVTLVLAGLVLAASNKHANSPAA</sequence>
<keyword evidence="4 6" id="KW-1133">Transmembrane helix</keyword>
<accession>A0ABQ5ZRX4</accession>
<evidence type="ECO:0000256" key="5">
    <source>
        <dbReference type="ARBA" id="ARBA00023136"/>
    </source>
</evidence>
<evidence type="ECO:0000256" key="3">
    <source>
        <dbReference type="ARBA" id="ARBA00022692"/>
    </source>
</evidence>